<organism evidence="2 3">
    <name type="scientific">Cerrena zonata</name>
    <dbReference type="NCBI Taxonomy" id="2478898"/>
    <lineage>
        <taxon>Eukaryota</taxon>
        <taxon>Fungi</taxon>
        <taxon>Dikarya</taxon>
        <taxon>Basidiomycota</taxon>
        <taxon>Agaricomycotina</taxon>
        <taxon>Agaricomycetes</taxon>
        <taxon>Polyporales</taxon>
        <taxon>Cerrenaceae</taxon>
        <taxon>Cerrena</taxon>
    </lineage>
</organism>
<gene>
    <name evidence="2" type="ORF">QCA50_002896</name>
</gene>
<reference evidence="2 3" key="1">
    <citation type="submission" date="2022-09" db="EMBL/GenBank/DDBJ databases">
        <authorList>
            <person name="Palmer J.M."/>
        </authorList>
    </citation>
    <scope>NUCLEOTIDE SEQUENCE [LARGE SCALE GENOMIC DNA]</scope>
    <source>
        <strain evidence="2 3">DSM 7382</strain>
    </source>
</reference>
<evidence type="ECO:0000256" key="1">
    <source>
        <dbReference type="SAM" id="MobiDB-lite"/>
    </source>
</evidence>
<sequence>MDFFFCLPILFGCSEKVKPEGDQTPRVCPRCHNAAVIRANSRTWFEICWVPLVPMKKKHIWACTICQWNIPQQQGWEPQVPTYGPPGGGAPWGGPAVHPSPPPNAYQPGYKPQY</sequence>
<proteinExistence type="predicted"/>
<evidence type="ECO:0000313" key="3">
    <source>
        <dbReference type="Proteomes" id="UP001385951"/>
    </source>
</evidence>
<protein>
    <recommendedName>
        <fullName evidence="4">Zinc-ribbon 15 domain-containing protein</fullName>
    </recommendedName>
</protein>
<dbReference type="EMBL" id="JASBNA010000003">
    <property type="protein sequence ID" value="KAK7693328.1"/>
    <property type="molecule type" value="Genomic_DNA"/>
</dbReference>
<dbReference type="AlphaFoldDB" id="A0AAW0GI34"/>
<name>A0AAW0GI34_9APHY</name>
<comment type="caution">
    <text evidence="2">The sequence shown here is derived from an EMBL/GenBank/DDBJ whole genome shotgun (WGS) entry which is preliminary data.</text>
</comment>
<feature type="region of interest" description="Disordered" evidence="1">
    <location>
        <begin position="77"/>
        <end position="114"/>
    </location>
</feature>
<dbReference type="Proteomes" id="UP001385951">
    <property type="component" value="Unassembled WGS sequence"/>
</dbReference>
<keyword evidence="3" id="KW-1185">Reference proteome</keyword>
<dbReference type="PANTHER" id="PTHR28139">
    <property type="entry name" value="UPF0768 PROTEIN YBL029C-A"/>
    <property type="match status" value="1"/>
</dbReference>
<evidence type="ECO:0008006" key="4">
    <source>
        <dbReference type="Google" id="ProtNLM"/>
    </source>
</evidence>
<accession>A0AAW0GI34</accession>
<dbReference type="PANTHER" id="PTHR28139:SF1">
    <property type="entry name" value="UPF0768 PROTEIN YBL029C-A"/>
    <property type="match status" value="1"/>
</dbReference>
<evidence type="ECO:0000313" key="2">
    <source>
        <dbReference type="EMBL" id="KAK7693328.1"/>
    </source>
</evidence>